<keyword evidence="5" id="KW-0408">Iron</keyword>
<dbReference type="GO" id="GO:0008198">
    <property type="term" value="F:ferrous iron binding"/>
    <property type="evidence" value="ECO:0007669"/>
    <property type="project" value="TreeGrafter"/>
</dbReference>
<dbReference type="PANTHER" id="PTHR12918:SF1">
    <property type="entry name" value="CYSTEINE DIOXYGENASE TYPE 1"/>
    <property type="match status" value="1"/>
</dbReference>
<dbReference type="PANTHER" id="PTHR12918">
    <property type="entry name" value="CYSTEINE DIOXYGENASE"/>
    <property type="match status" value="1"/>
</dbReference>
<dbReference type="EMBL" id="AUZY01007588">
    <property type="protein sequence ID" value="EQD49418.1"/>
    <property type="molecule type" value="Genomic_DNA"/>
</dbReference>
<dbReference type="Pfam" id="PF05995">
    <property type="entry name" value="CDO_I"/>
    <property type="match status" value="1"/>
</dbReference>
<dbReference type="InterPro" id="IPR011051">
    <property type="entry name" value="RmlC_Cupin_sf"/>
</dbReference>
<dbReference type="GO" id="GO:0017172">
    <property type="term" value="F:cysteine dioxygenase activity"/>
    <property type="evidence" value="ECO:0007669"/>
    <property type="project" value="UniProtKB-EC"/>
</dbReference>
<reference evidence="6" key="1">
    <citation type="submission" date="2013-08" db="EMBL/GenBank/DDBJ databases">
        <authorList>
            <person name="Mendez C."/>
            <person name="Richter M."/>
            <person name="Ferrer M."/>
            <person name="Sanchez J."/>
        </authorList>
    </citation>
    <scope>NUCLEOTIDE SEQUENCE</scope>
</reference>
<dbReference type="EC" id="1.13.11.20" evidence="6"/>
<keyword evidence="4 6" id="KW-0560">Oxidoreductase</keyword>
<name>T0ZXY4_9ZZZZ</name>
<evidence type="ECO:0000256" key="4">
    <source>
        <dbReference type="ARBA" id="ARBA00023002"/>
    </source>
</evidence>
<dbReference type="InterPro" id="IPR014710">
    <property type="entry name" value="RmlC-like_jellyroll"/>
</dbReference>
<accession>T0ZXY4</accession>
<evidence type="ECO:0000256" key="1">
    <source>
        <dbReference type="ARBA" id="ARBA00006622"/>
    </source>
</evidence>
<comment type="similarity">
    <text evidence="1">Belongs to the cysteine dioxygenase family.</text>
</comment>
<organism evidence="6">
    <name type="scientific">mine drainage metagenome</name>
    <dbReference type="NCBI Taxonomy" id="410659"/>
    <lineage>
        <taxon>unclassified sequences</taxon>
        <taxon>metagenomes</taxon>
        <taxon>ecological metagenomes</taxon>
    </lineage>
</organism>
<comment type="caution">
    <text evidence="6">The sequence shown here is derived from an EMBL/GenBank/DDBJ whole genome shotgun (WGS) entry which is preliminary data.</text>
</comment>
<evidence type="ECO:0000256" key="5">
    <source>
        <dbReference type="ARBA" id="ARBA00023004"/>
    </source>
</evidence>
<proteinExistence type="inferred from homology"/>
<sequence length="194" mass="21324">MTDAVSPICQPLIDCVDAALGANDTEALTARLRNGLCQLMRDQRLQLPAAILTPLGDRYARRELHRSTRHRLQHRGDDLGTGQGTSIHDHAGLWCVEGIWQGQLQITRYALRAHDAAGWRFDAETAFIAGTGSAGSLIPPHEYHTIRNPSSSAVAISLHVYAEPITCCGVYEPQAGAPGHYRRRERQLSLDPID</sequence>
<evidence type="ECO:0000313" key="6">
    <source>
        <dbReference type="EMBL" id="EQD49418.1"/>
    </source>
</evidence>
<keyword evidence="2" id="KW-0479">Metal-binding</keyword>
<dbReference type="Gene3D" id="2.60.120.10">
    <property type="entry name" value="Jelly Rolls"/>
    <property type="match status" value="1"/>
</dbReference>
<evidence type="ECO:0000256" key="2">
    <source>
        <dbReference type="ARBA" id="ARBA00022723"/>
    </source>
</evidence>
<gene>
    <name evidence="6" type="ORF">B1B_11646</name>
</gene>
<protein>
    <submittedName>
        <fullName evidence="6">Cysteine dioxygenase type I</fullName>
        <ecNumber evidence="6">1.13.11.20</ecNumber>
    </submittedName>
</protein>
<dbReference type="CDD" id="cd10548">
    <property type="entry name" value="cupin_CDO"/>
    <property type="match status" value="1"/>
</dbReference>
<dbReference type="SUPFAM" id="SSF51182">
    <property type="entry name" value="RmlC-like cupins"/>
    <property type="match status" value="1"/>
</dbReference>
<reference evidence="6" key="2">
    <citation type="journal article" date="2014" name="ISME J.">
        <title>Microbial stratification in low pH oxic and suboxic macroscopic growths along an acid mine drainage.</title>
        <authorList>
            <person name="Mendez-Garcia C."/>
            <person name="Mesa V."/>
            <person name="Sprenger R.R."/>
            <person name="Richter M."/>
            <person name="Diez M.S."/>
            <person name="Solano J."/>
            <person name="Bargiela R."/>
            <person name="Golyshina O.V."/>
            <person name="Manteca A."/>
            <person name="Ramos J.L."/>
            <person name="Gallego J.R."/>
            <person name="Llorente I."/>
            <person name="Martins Dos Santos V.A."/>
            <person name="Jensen O.N."/>
            <person name="Pelaez A.I."/>
            <person name="Sanchez J."/>
            <person name="Ferrer M."/>
        </authorList>
    </citation>
    <scope>NUCLEOTIDE SEQUENCE</scope>
</reference>
<dbReference type="InterPro" id="IPR010300">
    <property type="entry name" value="CDO_1"/>
</dbReference>
<evidence type="ECO:0000256" key="3">
    <source>
        <dbReference type="ARBA" id="ARBA00022964"/>
    </source>
</evidence>
<keyword evidence="3 6" id="KW-0223">Dioxygenase</keyword>
<dbReference type="AlphaFoldDB" id="T0ZXY4"/>